<dbReference type="GO" id="GO:0004560">
    <property type="term" value="F:alpha-L-fucosidase activity"/>
    <property type="evidence" value="ECO:0007669"/>
    <property type="project" value="UniProtKB-EC"/>
</dbReference>
<protein>
    <submittedName>
        <fullName evidence="3">Esterase-lipase-like protein</fullName>
        <ecNumber evidence="3">3.2.1.51</ecNumber>
    </submittedName>
</protein>
<proteinExistence type="predicted"/>
<organism evidence="3 4">
    <name type="scientific">Paenibacillus illinoisensis</name>
    <dbReference type="NCBI Taxonomy" id="59845"/>
    <lineage>
        <taxon>Bacteria</taxon>
        <taxon>Bacillati</taxon>
        <taxon>Bacillota</taxon>
        <taxon>Bacilli</taxon>
        <taxon>Bacillales</taxon>
        <taxon>Paenibacillaceae</taxon>
        <taxon>Paenibacillus</taxon>
    </lineage>
</organism>
<dbReference type="EC" id="3.2.1.51" evidence="3"/>
<comment type="caution">
    <text evidence="3">The sequence shown here is derived from an EMBL/GenBank/DDBJ whole genome shotgun (WGS) entry which is preliminary data.</text>
</comment>
<name>A0A2W0C8Q1_9BACL</name>
<gene>
    <name evidence="3" type="ORF">PIL02S_06269</name>
</gene>
<evidence type="ECO:0000313" key="4">
    <source>
        <dbReference type="Proteomes" id="UP000247459"/>
    </source>
</evidence>
<dbReference type="RefSeq" id="WP_181429974.1">
    <property type="nucleotide sequence ID" value="NZ_JAXBDC010000001.1"/>
</dbReference>
<evidence type="ECO:0000259" key="2">
    <source>
        <dbReference type="Pfam" id="PF20434"/>
    </source>
</evidence>
<dbReference type="EMBL" id="PRLG01000029">
    <property type="protein sequence ID" value="PYY26849.1"/>
    <property type="molecule type" value="Genomic_DNA"/>
</dbReference>
<reference evidence="3 4" key="1">
    <citation type="submission" date="2018-01" db="EMBL/GenBank/DDBJ databases">
        <title>Genome sequence of the PGP bacterium Paenibacillus illinoisensis E3.</title>
        <authorList>
            <person name="Rolli E."/>
            <person name="Marasco R."/>
            <person name="Bessem C."/>
            <person name="Michoud G."/>
            <person name="Gaiarsa S."/>
            <person name="Borin S."/>
            <person name="Daffonchio D."/>
        </authorList>
    </citation>
    <scope>NUCLEOTIDE SEQUENCE [LARGE SCALE GENOMIC DNA]</scope>
    <source>
        <strain evidence="3 4">E3</strain>
    </source>
</reference>
<dbReference type="AlphaFoldDB" id="A0A2W0C8Q1"/>
<dbReference type="InterPro" id="IPR049492">
    <property type="entry name" value="BD-FAE-like_dom"/>
</dbReference>
<sequence length="263" mass="28591">MTTTTIPLWDHAAPHAAKGHEEEMPHLIPFIQPGSESAVIVCPGGGYGFLADHEGAPIAELLNRAGISAFVLKYRVAPHQHPAPLSDGQRAIRYVRAHAHEFGINPSKIAVLGFSAGGHLTATLGTLYDKGQPNHEDPIERESSRPDRVILCYPVITMESYGHAGSRENLLGPDASPEQIRAFSAEQQVKADAPEAFIWHTSDDQAVPVENSLRYALALGAQGIPYDLHVFEKGSHGLGLAEDDHAVRAWSDLLLTWLKNQGW</sequence>
<dbReference type="Pfam" id="PF20434">
    <property type="entry name" value="BD-FAE"/>
    <property type="match status" value="1"/>
</dbReference>
<keyword evidence="3" id="KW-0326">Glycosidase</keyword>
<accession>A0A2W0C8Q1</accession>
<dbReference type="InterPro" id="IPR050300">
    <property type="entry name" value="GDXG_lipolytic_enzyme"/>
</dbReference>
<dbReference type="PANTHER" id="PTHR48081">
    <property type="entry name" value="AB HYDROLASE SUPERFAMILY PROTEIN C4A8.06C"/>
    <property type="match status" value="1"/>
</dbReference>
<dbReference type="Gene3D" id="3.40.50.1820">
    <property type="entry name" value="alpha/beta hydrolase"/>
    <property type="match status" value="1"/>
</dbReference>
<dbReference type="SUPFAM" id="SSF53474">
    <property type="entry name" value="alpha/beta-Hydrolases"/>
    <property type="match status" value="1"/>
</dbReference>
<dbReference type="Proteomes" id="UP000247459">
    <property type="component" value="Unassembled WGS sequence"/>
</dbReference>
<evidence type="ECO:0000313" key="3">
    <source>
        <dbReference type="EMBL" id="PYY26849.1"/>
    </source>
</evidence>
<dbReference type="InterPro" id="IPR029058">
    <property type="entry name" value="AB_hydrolase_fold"/>
</dbReference>
<feature type="domain" description="BD-FAE-like" evidence="2">
    <location>
        <begin position="38"/>
        <end position="214"/>
    </location>
</feature>
<evidence type="ECO:0000256" key="1">
    <source>
        <dbReference type="ARBA" id="ARBA00022801"/>
    </source>
</evidence>
<dbReference type="PANTHER" id="PTHR48081:SF6">
    <property type="entry name" value="PEPTIDASE S9 PROLYL OLIGOPEPTIDASE CATALYTIC DOMAIN-CONTAINING PROTEIN"/>
    <property type="match status" value="1"/>
</dbReference>
<keyword evidence="1 3" id="KW-0378">Hydrolase</keyword>